<dbReference type="AlphaFoldDB" id="D7FHE2"/>
<evidence type="ECO:0000313" key="2">
    <source>
        <dbReference type="EMBL" id="CBJ28509.1"/>
    </source>
</evidence>
<dbReference type="GO" id="GO:0005737">
    <property type="term" value="C:cytoplasm"/>
    <property type="evidence" value="ECO:0007669"/>
    <property type="project" value="TreeGrafter"/>
</dbReference>
<dbReference type="Pfam" id="PF13460">
    <property type="entry name" value="NAD_binding_10"/>
    <property type="match status" value="1"/>
</dbReference>
<protein>
    <recommendedName>
        <fullName evidence="1">NAD(P)-binding domain-containing protein</fullName>
    </recommendedName>
</protein>
<gene>
    <name evidence="2" type="ORF">Esi_0107_0074</name>
</gene>
<dbReference type="OrthoDB" id="430436at2759"/>
<sequence length="205" mass="22049">MSRRDVRVLSAAAAEPYKAVVFGSTGAVGKEVVRALAESEQCQSVVAVVRRLTPVSEWRGDAAKSKTSGSDANFNKVEVKRINYDTLETSLPEQEMRGKQVVFYCLGTTRSDAGSAANFKKVDFSYLEGVCQLCRVAGVDHFSLVSSQGASASSPLLYPKVKGQCEKLVRSAGYPHTSIWRPGLLGRGSKAKGVEKVARFLVTPG</sequence>
<dbReference type="OMA" id="CIENAKA"/>
<dbReference type="InParanoid" id="D7FHE2"/>
<dbReference type="PANTHER" id="PTHR14097:SF7">
    <property type="entry name" value="OXIDOREDUCTASE HTATIP2"/>
    <property type="match status" value="1"/>
</dbReference>
<dbReference type="PANTHER" id="PTHR14097">
    <property type="entry name" value="OXIDOREDUCTASE HTATIP2"/>
    <property type="match status" value="1"/>
</dbReference>
<keyword evidence="3" id="KW-1185">Reference proteome</keyword>
<dbReference type="GO" id="GO:0051170">
    <property type="term" value="P:import into nucleus"/>
    <property type="evidence" value="ECO:0007669"/>
    <property type="project" value="TreeGrafter"/>
</dbReference>
<dbReference type="EMBL" id="FN649734">
    <property type="protein sequence ID" value="CBJ28509.1"/>
    <property type="molecule type" value="Genomic_DNA"/>
</dbReference>
<organism evidence="2 3">
    <name type="scientific">Ectocarpus siliculosus</name>
    <name type="common">Brown alga</name>
    <name type="synonym">Conferva siliculosa</name>
    <dbReference type="NCBI Taxonomy" id="2880"/>
    <lineage>
        <taxon>Eukaryota</taxon>
        <taxon>Sar</taxon>
        <taxon>Stramenopiles</taxon>
        <taxon>Ochrophyta</taxon>
        <taxon>PX clade</taxon>
        <taxon>Phaeophyceae</taxon>
        <taxon>Ectocarpales</taxon>
        <taxon>Ectocarpaceae</taxon>
        <taxon>Ectocarpus</taxon>
    </lineage>
</organism>
<dbReference type="SUPFAM" id="SSF51735">
    <property type="entry name" value="NAD(P)-binding Rossmann-fold domains"/>
    <property type="match status" value="1"/>
</dbReference>
<evidence type="ECO:0000259" key="1">
    <source>
        <dbReference type="Pfam" id="PF13460"/>
    </source>
</evidence>
<dbReference type="STRING" id="2880.D7FHE2"/>
<dbReference type="EMBL" id="FN647757">
    <property type="protein sequence ID" value="CBJ28509.1"/>
    <property type="molecule type" value="Genomic_DNA"/>
</dbReference>
<evidence type="ECO:0000313" key="3">
    <source>
        <dbReference type="Proteomes" id="UP000002630"/>
    </source>
</evidence>
<dbReference type="Gene3D" id="3.40.50.720">
    <property type="entry name" value="NAD(P)-binding Rossmann-like Domain"/>
    <property type="match status" value="1"/>
</dbReference>
<dbReference type="InterPro" id="IPR016040">
    <property type="entry name" value="NAD(P)-bd_dom"/>
</dbReference>
<dbReference type="eggNOG" id="KOG4039">
    <property type="taxonomic scope" value="Eukaryota"/>
</dbReference>
<accession>D7FHE2</accession>
<reference evidence="2 3" key="1">
    <citation type="journal article" date="2010" name="Nature">
        <title>The Ectocarpus genome and the independent evolution of multicellularity in brown algae.</title>
        <authorList>
            <person name="Cock J.M."/>
            <person name="Sterck L."/>
            <person name="Rouze P."/>
            <person name="Scornet D."/>
            <person name="Allen A.E."/>
            <person name="Amoutzias G."/>
            <person name="Anthouard V."/>
            <person name="Artiguenave F."/>
            <person name="Aury J.M."/>
            <person name="Badger J.H."/>
            <person name="Beszteri B."/>
            <person name="Billiau K."/>
            <person name="Bonnet E."/>
            <person name="Bothwell J.H."/>
            <person name="Bowler C."/>
            <person name="Boyen C."/>
            <person name="Brownlee C."/>
            <person name="Carrano C.J."/>
            <person name="Charrier B."/>
            <person name="Cho G.Y."/>
            <person name="Coelho S.M."/>
            <person name="Collen J."/>
            <person name="Corre E."/>
            <person name="Da Silva C."/>
            <person name="Delage L."/>
            <person name="Delaroque N."/>
            <person name="Dittami S.M."/>
            <person name="Doulbeau S."/>
            <person name="Elias M."/>
            <person name="Farnham G."/>
            <person name="Gachon C.M."/>
            <person name="Gschloessl B."/>
            <person name="Heesch S."/>
            <person name="Jabbari K."/>
            <person name="Jubin C."/>
            <person name="Kawai H."/>
            <person name="Kimura K."/>
            <person name="Kloareg B."/>
            <person name="Kupper F.C."/>
            <person name="Lang D."/>
            <person name="Le Bail A."/>
            <person name="Leblanc C."/>
            <person name="Lerouge P."/>
            <person name="Lohr M."/>
            <person name="Lopez P.J."/>
            <person name="Martens C."/>
            <person name="Maumus F."/>
            <person name="Michel G."/>
            <person name="Miranda-Saavedra D."/>
            <person name="Morales J."/>
            <person name="Moreau H."/>
            <person name="Motomura T."/>
            <person name="Nagasato C."/>
            <person name="Napoli C.A."/>
            <person name="Nelson D.R."/>
            <person name="Nyvall-Collen P."/>
            <person name="Peters A.F."/>
            <person name="Pommier C."/>
            <person name="Potin P."/>
            <person name="Poulain J."/>
            <person name="Quesneville H."/>
            <person name="Read B."/>
            <person name="Rensing S.A."/>
            <person name="Ritter A."/>
            <person name="Rousvoal S."/>
            <person name="Samanta M."/>
            <person name="Samson G."/>
            <person name="Schroeder D.C."/>
            <person name="Segurens B."/>
            <person name="Strittmatter M."/>
            <person name="Tonon T."/>
            <person name="Tregear J.W."/>
            <person name="Valentin K."/>
            <person name="von Dassow P."/>
            <person name="Yamagishi T."/>
            <person name="Van de Peer Y."/>
            <person name="Wincker P."/>
        </authorList>
    </citation>
    <scope>NUCLEOTIDE SEQUENCE [LARGE SCALE GENOMIC DNA]</scope>
    <source>
        <strain evidence="3">Ec32 / CCAP1310/4</strain>
    </source>
</reference>
<feature type="domain" description="NAD(P)-binding" evidence="1">
    <location>
        <begin position="23"/>
        <end position="188"/>
    </location>
</feature>
<name>D7FHE2_ECTSI</name>
<dbReference type="Proteomes" id="UP000002630">
    <property type="component" value="Linkage Group LG09"/>
</dbReference>
<dbReference type="InterPro" id="IPR036291">
    <property type="entry name" value="NAD(P)-bd_dom_sf"/>
</dbReference>
<proteinExistence type="predicted"/>